<evidence type="ECO:0000313" key="2">
    <source>
        <dbReference type="Proteomes" id="UP001235513"/>
    </source>
</evidence>
<comment type="caution">
    <text evidence="1">The sequence shown here is derived from an EMBL/GenBank/DDBJ whole genome shotgun (WGS) entry which is preliminary data.</text>
</comment>
<gene>
    <name evidence="1" type="ORF">J2T04_003913</name>
</gene>
<protein>
    <submittedName>
        <fullName evidence="1">Uncharacterized protein</fullName>
    </submittedName>
</protein>
<evidence type="ECO:0000313" key="1">
    <source>
        <dbReference type="EMBL" id="MDP9961985.1"/>
    </source>
</evidence>
<proteinExistence type="predicted"/>
<keyword evidence="2" id="KW-1185">Reference proteome</keyword>
<organism evidence="1 2">
    <name type="scientific">Chryseobacterium lathyri</name>
    <dbReference type="NCBI Taxonomy" id="395933"/>
    <lineage>
        <taxon>Bacteria</taxon>
        <taxon>Pseudomonadati</taxon>
        <taxon>Bacteroidota</taxon>
        <taxon>Flavobacteriia</taxon>
        <taxon>Flavobacteriales</taxon>
        <taxon>Weeksellaceae</taxon>
        <taxon>Chryseobacterium group</taxon>
        <taxon>Chryseobacterium</taxon>
    </lineage>
</organism>
<accession>A0ABT9SRB0</accession>
<sequence>MKVLIEDKKLLKAVYYFLEAFLLIETNNSE</sequence>
<reference evidence="1 2" key="1">
    <citation type="submission" date="2023-07" db="EMBL/GenBank/DDBJ databases">
        <title>Sorghum-associated microbial communities from plants grown in Nebraska, USA.</title>
        <authorList>
            <person name="Schachtman D."/>
        </authorList>
    </citation>
    <scope>NUCLEOTIDE SEQUENCE [LARGE SCALE GENOMIC DNA]</scope>
    <source>
        <strain evidence="1 2">CC351</strain>
    </source>
</reference>
<dbReference type="Proteomes" id="UP001235513">
    <property type="component" value="Unassembled WGS sequence"/>
</dbReference>
<dbReference type="EMBL" id="JAUSRL010000009">
    <property type="protein sequence ID" value="MDP9961985.1"/>
    <property type="molecule type" value="Genomic_DNA"/>
</dbReference>
<name>A0ABT9SRB0_9FLAO</name>